<dbReference type="Proteomes" id="UP000198618">
    <property type="component" value="Unassembled WGS sequence"/>
</dbReference>
<evidence type="ECO:0000313" key="4">
    <source>
        <dbReference type="Proteomes" id="UP000198618"/>
    </source>
</evidence>
<evidence type="ECO:0000313" key="3">
    <source>
        <dbReference type="EMBL" id="SES63672.1"/>
    </source>
</evidence>
<dbReference type="Pfam" id="PF00561">
    <property type="entry name" value="Abhydrolase_1"/>
    <property type="match status" value="1"/>
</dbReference>
<organism evidence="3 4">
    <name type="scientific">Oceanobacillus limi</name>
    <dbReference type="NCBI Taxonomy" id="930131"/>
    <lineage>
        <taxon>Bacteria</taxon>
        <taxon>Bacillati</taxon>
        <taxon>Bacillota</taxon>
        <taxon>Bacilli</taxon>
        <taxon>Bacillales</taxon>
        <taxon>Bacillaceae</taxon>
        <taxon>Oceanobacillus</taxon>
    </lineage>
</organism>
<dbReference type="SUPFAM" id="SSF53474">
    <property type="entry name" value="alpha/beta-Hydrolases"/>
    <property type="match status" value="1"/>
</dbReference>
<keyword evidence="1" id="KW-0378">Hydrolase</keyword>
<dbReference type="AlphaFoldDB" id="A0A1H9Y4B7"/>
<accession>A0A1H9Y4B7</accession>
<name>A0A1H9Y4B7_9BACI</name>
<sequence>MWKSEIVETSRGKFEIFIKGEGDPICITHLYSEFNELGSYFADEFTNYFNVILVNLREAGNSCKAEDDNLLSMEETVYDLEAIREALGYEKWAFGGHSTGGMLGLKYGLIAQSSLTKIIVGGAAASNKYMEHPESMYCPKSPLNKRVLEILDILKTSNNKEERVSASIEWSNMSLYYPEKRDEYFKDPSSGRTVAKRLDYYSYRELPTYNLVNQLSNVKVPVFVYCGVHDAQCPLVFSEEINTNLHNSVLYKFHSSNHSPFIEEKNKFNKMIVNFKAVQTDELLELGRSK</sequence>
<proteinExistence type="predicted"/>
<keyword evidence="4" id="KW-1185">Reference proteome</keyword>
<evidence type="ECO:0000259" key="2">
    <source>
        <dbReference type="Pfam" id="PF00561"/>
    </source>
</evidence>
<dbReference type="InterPro" id="IPR029058">
    <property type="entry name" value="AB_hydrolase_fold"/>
</dbReference>
<dbReference type="Gene3D" id="6.10.140.700">
    <property type="match status" value="1"/>
</dbReference>
<dbReference type="EMBL" id="FOHE01000001">
    <property type="protein sequence ID" value="SES63672.1"/>
    <property type="molecule type" value="Genomic_DNA"/>
</dbReference>
<dbReference type="GO" id="GO:0016020">
    <property type="term" value="C:membrane"/>
    <property type="evidence" value="ECO:0007669"/>
    <property type="project" value="TreeGrafter"/>
</dbReference>
<reference evidence="3 4" key="1">
    <citation type="submission" date="2016-10" db="EMBL/GenBank/DDBJ databases">
        <authorList>
            <person name="de Groot N.N."/>
        </authorList>
    </citation>
    <scope>NUCLEOTIDE SEQUENCE [LARGE SCALE GENOMIC DNA]</scope>
    <source>
        <strain evidence="3 4">IBRC-M 10780</strain>
    </source>
</reference>
<dbReference type="InterPro" id="IPR050266">
    <property type="entry name" value="AB_hydrolase_sf"/>
</dbReference>
<dbReference type="STRING" id="930131.SAMN05216389_101183"/>
<dbReference type="RefSeq" id="WP_090865871.1">
    <property type="nucleotide sequence ID" value="NZ_FOHE01000001.1"/>
</dbReference>
<dbReference type="InterPro" id="IPR000073">
    <property type="entry name" value="AB_hydrolase_1"/>
</dbReference>
<dbReference type="PANTHER" id="PTHR43798">
    <property type="entry name" value="MONOACYLGLYCEROL LIPASE"/>
    <property type="match status" value="1"/>
</dbReference>
<evidence type="ECO:0000256" key="1">
    <source>
        <dbReference type="ARBA" id="ARBA00022801"/>
    </source>
</evidence>
<protein>
    <submittedName>
        <fullName evidence="3">Proline iminopeptidase</fullName>
    </submittedName>
</protein>
<dbReference type="GO" id="GO:0016787">
    <property type="term" value="F:hydrolase activity"/>
    <property type="evidence" value="ECO:0007669"/>
    <property type="project" value="UniProtKB-KW"/>
</dbReference>
<dbReference type="OrthoDB" id="9796770at2"/>
<dbReference type="PANTHER" id="PTHR43798:SF31">
    <property type="entry name" value="AB HYDROLASE SUPERFAMILY PROTEIN YCLE"/>
    <property type="match status" value="1"/>
</dbReference>
<feature type="domain" description="AB hydrolase-1" evidence="2">
    <location>
        <begin position="35"/>
        <end position="135"/>
    </location>
</feature>
<gene>
    <name evidence="3" type="ORF">SAMN05216389_101183</name>
</gene>
<dbReference type="Gene3D" id="3.40.50.1820">
    <property type="entry name" value="alpha/beta hydrolase"/>
    <property type="match status" value="1"/>
</dbReference>